<dbReference type="Proteomes" id="UP000265515">
    <property type="component" value="Unassembled WGS sequence"/>
</dbReference>
<evidence type="ECO:0000313" key="2">
    <source>
        <dbReference type="Proteomes" id="UP000265515"/>
    </source>
</evidence>
<evidence type="ECO:0008006" key="3">
    <source>
        <dbReference type="Google" id="ProtNLM"/>
    </source>
</evidence>
<dbReference type="AlphaFoldDB" id="A0A388K5X9"/>
<accession>A0A388K5X9</accession>
<dbReference type="EMBL" id="BFEA01000062">
    <property type="protein sequence ID" value="GBG65460.1"/>
    <property type="molecule type" value="Genomic_DNA"/>
</dbReference>
<organism evidence="1 2">
    <name type="scientific">Chara braunii</name>
    <name type="common">Braun's stonewort</name>
    <dbReference type="NCBI Taxonomy" id="69332"/>
    <lineage>
        <taxon>Eukaryota</taxon>
        <taxon>Viridiplantae</taxon>
        <taxon>Streptophyta</taxon>
        <taxon>Charophyceae</taxon>
        <taxon>Charales</taxon>
        <taxon>Characeae</taxon>
        <taxon>Chara</taxon>
    </lineage>
</organism>
<name>A0A388K5X9_CHABU</name>
<sequence length="349" mass="40327">MRFGERARAANRLLVSTNLPWRVLESGLHRVPLRCGNGGARKCRTEGLVDAACFLESAATPMSQVLALVVGGAENPVLRLTSVTQRGQRSLGGLEGCDDKESTLKQTEMEEGEWDFLGCVLKAWRLHVLKRLFQESQAKTRAKRILLHSLRQSFRAWRQLVQDSVSLRRKEIEKQLHLREVRAKADRLLRKHNVARLGHLFRSWRTRNATLRSVRLLQQNQVRKCISQVLQAWQKYAAEMTKAAVNLKTFRDASDRRLTCKCIESWRKALNTEVKRTRKMEKVMAKYASSKLGEKVLRHWNEYAACRSQGRRLLLKAMEKCAQMVDRVLTENLLKGILREWNACSRERI</sequence>
<proteinExistence type="predicted"/>
<comment type="caution">
    <text evidence="1">The sequence shown here is derived from an EMBL/GenBank/DDBJ whole genome shotgun (WGS) entry which is preliminary data.</text>
</comment>
<reference evidence="1 2" key="1">
    <citation type="journal article" date="2018" name="Cell">
        <title>The Chara Genome: Secondary Complexity and Implications for Plant Terrestrialization.</title>
        <authorList>
            <person name="Nishiyama T."/>
            <person name="Sakayama H."/>
            <person name="Vries J.D."/>
            <person name="Buschmann H."/>
            <person name="Saint-Marcoux D."/>
            <person name="Ullrich K.K."/>
            <person name="Haas F.B."/>
            <person name="Vanderstraeten L."/>
            <person name="Becker D."/>
            <person name="Lang D."/>
            <person name="Vosolsobe S."/>
            <person name="Rombauts S."/>
            <person name="Wilhelmsson P.K.I."/>
            <person name="Janitza P."/>
            <person name="Kern R."/>
            <person name="Heyl A."/>
            <person name="Rumpler F."/>
            <person name="Villalobos L.I.A.C."/>
            <person name="Clay J.M."/>
            <person name="Skokan R."/>
            <person name="Toyoda A."/>
            <person name="Suzuki Y."/>
            <person name="Kagoshima H."/>
            <person name="Schijlen E."/>
            <person name="Tajeshwar N."/>
            <person name="Catarino B."/>
            <person name="Hetherington A.J."/>
            <person name="Saltykova A."/>
            <person name="Bonnot C."/>
            <person name="Breuninger H."/>
            <person name="Symeonidi A."/>
            <person name="Radhakrishnan G.V."/>
            <person name="Van Nieuwerburgh F."/>
            <person name="Deforce D."/>
            <person name="Chang C."/>
            <person name="Karol K.G."/>
            <person name="Hedrich R."/>
            <person name="Ulvskov P."/>
            <person name="Glockner G."/>
            <person name="Delwiche C.F."/>
            <person name="Petrasek J."/>
            <person name="Van de Peer Y."/>
            <person name="Friml J."/>
            <person name="Beilby M."/>
            <person name="Dolan L."/>
            <person name="Kohara Y."/>
            <person name="Sugano S."/>
            <person name="Fujiyama A."/>
            <person name="Delaux P.-M."/>
            <person name="Quint M."/>
            <person name="TheiBen G."/>
            <person name="Hagemann M."/>
            <person name="Harholt J."/>
            <person name="Dunand C."/>
            <person name="Zachgo S."/>
            <person name="Langdale J."/>
            <person name="Maumus F."/>
            <person name="Straeten D.V.D."/>
            <person name="Gould S.B."/>
            <person name="Rensing S.A."/>
        </authorList>
    </citation>
    <scope>NUCLEOTIDE SEQUENCE [LARGE SCALE GENOMIC DNA]</scope>
    <source>
        <strain evidence="1 2">S276</strain>
    </source>
</reference>
<protein>
    <recommendedName>
        <fullName evidence="3">Sfi1 spindle body domain-containing protein</fullName>
    </recommendedName>
</protein>
<gene>
    <name evidence="1" type="ORF">CBR_g51054</name>
</gene>
<dbReference type="Gramene" id="GBG65460">
    <property type="protein sequence ID" value="GBG65460"/>
    <property type="gene ID" value="CBR_g51054"/>
</dbReference>
<keyword evidence="2" id="KW-1185">Reference proteome</keyword>
<evidence type="ECO:0000313" key="1">
    <source>
        <dbReference type="EMBL" id="GBG65460.1"/>
    </source>
</evidence>